<reference evidence="1" key="1">
    <citation type="submission" date="2021-12" db="EMBL/GenBank/DDBJ databases">
        <authorList>
            <person name="King R."/>
        </authorList>
    </citation>
    <scope>NUCLEOTIDE SEQUENCE</scope>
</reference>
<sequence length="197" mass="22315">MVDEARCYKEQQLSVVLRYVRDLQAVERFLGFLNCSTARDAESLGQMIQDFLINCGMDGLPMIGQSYDGASVMSGKHAGLQMKMRALHPHAIYIHCLAHKVNLVVVNSCTDIQSANVFFNTLEALYIHYSRPGMRFPADFENTLPHVPNKILKPAKLLDIRSLYRFLNDSQIQYYESLINFEDGEMESDANESGANE</sequence>
<protein>
    <recommendedName>
        <fullName evidence="3">DUF4371 domain-containing protein</fullName>
    </recommendedName>
</protein>
<evidence type="ECO:0000313" key="1">
    <source>
        <dbReference type="EMBL" id="CAH0391618.1"/>
    </source>
</evidence>
<evidence type="ECO:0008006" key="3">
    <source>
        <dbReference type="Google" id="ProtNLM"/>
    </source>
</evidence>
<dbReference type="PANTHER" id="PTHR45749">
    <property type="match status" value="1"/>
</dbReference>
<gene>
    <name evidence="1" type="ORF">BEMITA_LOCUS10217</name>
</gene>
<dbReference type="EMBL" id="OU963867">
    <property type="protein sequence ID" value="CAH0391618.1"/>
    <property type="molecule type" value="Genomic_DNA"/>
</dbReference>
<dbReference type="AlphaFoldDB" id="A0A9P0AGZ9"/>
<organism evidence="1 2">
    <name type="scientific">Bemisia tabaci</name>
    <name type="common">Sweetpotato whitefly</name>
    <name type="synonym">Aleurodes tabaci</name>
    <dbReference type="NCBI Taxonomy" id="7038"/>
    <lineage>
        <taxon>Eukaryota</taxon>
        <taxon>Metazoa</taxon>
        <taxon>Ecdysozoa</taxon>
        <taxon>Arthropoda</taxon>
        <taxon>Hexapoda</taxon>
        <taxon>Insecta</taxon>
        <taxon>Pterygota</taxon>
        <taxon>Neoptera</taxon>
        <taxon>Paraneoptera</taxon>
        <taxon>Hemiptera</taxon>
        <taxon>Sternorrhyncha</taxon>
        <taxon>Aleyrodoidea</taxon>
        <taxon>Aleyrodidae</taxon>
        <taxon>Aleyrodinae</taxon>
        <taxon>Bemisia</taxon>
    </lineage>
</organism>
<dbReference type="Proteomes" id="UP001152759">
    <property type="component" value="Chromosome 6"/>
</dbReference>
<keyword evidence="2" id="KW-1185">Reference proteome</keyword>
<name>A0A9P0AGZ9_BEMTA</name>
<evidence type="ECO:0000313" key="2">
    <source>
        <dbReference type="Proteomes" id="UP001152759"/>
    </source>
</evidence>
<proteinExistence type="predicted"/>
<dbReference type="PANTHER" id="PTHR45749:SF21">
    <property type="entry name" value="DUF4371 DOMAIN-CONTAINING PROTEIN"/>
    <property type="match status" value="1"/>
</dbReference>
<accession>A0A9P0AGZ9</accession>